<feature type="region of interest" description="Disordered" evidence="1">
    <location>
        <begin position="1"/>
        <end position="33"/>
    </location>
</feature>
<proteinExistence type="predicted"/>
<organism evidence="2 3">
    <name type="scientific">Mycena albidolilacea</name>
    <dbReference type="NCBI Taxonomy" id="1033008"/>
    <lineage>
        <taxon>Eukaryota</taxon>
        <taxon>Fungi</taxon>
        <taxon>Dikarya</taxon>
        <taxon>Basidiomycota</taxon>
        <taxon>Agaricomycotina</taxon>
        <taxon>Agaricomycetes</taxon>
        <taxon>Agaricomycetidae</taxon>
        <taxon>Agaricales</taxon>
        <taxon>Marasmiineae</taxon>
        <taxon>Mycenaceae</taxon>
        <taxon>Mycena</taxon>
    </lineage>
</organism>
<protein>
    <submittedName>
        <fullName evidence="2">Uncharacterized protein</fullName>
    </submittedName>
</protein>
<evidence type="ECO:0000313" key="3">
    <source>
        <dbReference type="Proteomes" id="UP001218218"/>
    </source>
</evidence>
<comment type="caution">
    <text evidence="2">The sequence shown here is derived from an EMBL/GenBank/DDBJ whole genome shotgun (WGS) entry which is preliminary data.</text>
</comment>
<evidence type="ECO:0000256" key="1">
    <source>
        <dbReference type="SAM" id="MobiDB-lite"/>
    </source>
</evidence>
<dbReference type="AlphaFoldDB" id="A0AAD6ZFU3"/>
<sequence length="284" mass="30417">MEGDDGVKRANRGTCGAARQHPRAGAEGGGVEGDEGVDELMEVLAVLRNDIATLWADAALRALVTAARTEDCPGLIAWGGQLSVRSACSAQGVHPVGVAYRARAGYPSDWVNACVGEEAQARACSTVATIPWRCMGGYKLLSIEPSVGIDSVHFGASRPHRGHTRAWDGCIADTVVLVYQRGALLLAAISHTAWQYVDGQALGCFNLGGVTRCYSEGMWGCLLVWGDASGTREMTRAHESCGTQEVLFTPENCVKSQSQHPENSRYMWDAQRTSKHSIPWPSNA</sequence>
<dbReference type="EMBL" id="JARIHO010000052">
    <property type="protein sequence ID" value="KAJ7320955.1"/>
    <property type="molecule type" value="Genomic_DNA"/>
</dbReference>
<reference evidence="2" key="1">
    <citation type="submission" date="2023-03" db="EMBL/GenBank/DDBJ databases">
        <title>Massive genome expansion in bonnet fungi (Mycena s.s.) driven by repeated elements and novel gene families across ecological guilds.</title>
        <authorList>
            <consortium name="Lawrence Berkeley National Laboratory"/>
            <person name="Harder C.B."/>
            <person name="Miyauchi S."/>
            <person name="Viragh M."/>
            <person name="Kuo A."/>
            <person name="Thoen E."/>
            <person name="Andreopoulos B."/>
            <person name="Lu D."/>
            <person name="Skrede I."/>
            <person name="Drula E."/>
            <person name="Henrissat B."/>
            <person name="Morin E."/>
            <person name="Kohler A."/>
            <person name="Barry K."/>
            <person name="LaButti K."/>
            <person name="Morin E."/>
            <person name="Salamov A."/>
            <person name="Lipzen A."/>
            <person name="Mereny Z."/>
            <person name="Hegedus B."/>
            <person name="Baldrian P."/>
            <person name="Stursova M."/>
            <person name="Weitz H."/>
            <person name="Taylor A."/>
            <person name="Grigoriev I.V."/>
            <person name="Nagy L.G."/>
            <person name="Martin F."/>
            <person name="Kauserud H."/>
        </authorList>
    </citation>
    <scope>NUCLEOTIDE SEQUENCE</scope>
    <source>
        <strain evidence="2">CBHHK002</strain>
    </source>
</reference>
<gene>
    <name evidence="2" type="ORF">DFH08DRAFT_818777</name>
</gene>
<keyword evidence="3" id="KW-1185">Reference proteome</keyword>
<name>A0AAD6ZFU3_9AGAR</name>
<dbReference type="Proteomes" id="UP001218218">
    <property type="component" value="Unassembled WGS sequence"/>
</dbReference>
<evidence type="ECO:0000313" key="2">
    <source>
        <dbReference type="EMBL" id="KAJ7320955.1"/>
    </source>
</evidence>
<accession>A0AAD6ZFU3</accession>